<keyword evidence="2" id="KW-0378">Hydrolase</keyword>
<dbReference type="OrthoDB" id="9801841at2"/>
<dbReference type="SMART" id="SM00332">
    <property type="entry name" value="PP2Cc"/>
    <property type="match status" value="1"/>
</dbReference>
<dbReference type="eggNOG" id="COG0631">
    <property type="taxonomic scope" value="Bacteria"/>
</dbReference>
<gene>
    <name evidence="2" type="ordered locus">M301_0509</name>
</gene>
<name>D7DMI2_METV0</name>
<dbReference type="HOGENOM" id="CLU_034545_4_1_4"/>
<dbReference type="InterPro" id="IPR015655">
    <property type="entry name" value="PP2C"/>
</dbReference>
<dbReference type="NCBIfam" id="NF033484">
    <property type="entry name" value="Stp1_PP2C_phos"/>
    <property type="match status" value="1"/>
</dbReference>
<dbReference type="SMART" id="SM00331">
    <property type="entry name" value="PP2C_SIG"/>
    <property type="match status" value="1"/>
</dbReference>
<dbReference type="CDD" id="cd00143">
    <property type="entry name" value="PP2Cc"/>
    <property type="match status" value="1"/>
</dbReference>
<reference evidence="2 3" key="2">
    <citation type="journal article" date="2011" name="J. Bacteriol.">
        <title>Genomes of three methylotrophs from a single niche uncover genetic and metabolic divergence of Methylophilaceae.</title>
        <authorList>
            <person name="Lapidus A."/>
            <person name="Clum A."/>
            <person name="Labutti K."/>
            <person name="Kaluzhnaya M.G."/>
            <person name="Lim S."/>
            <person name="Beck D.A."/>
            <person name="Glavina Del Rio T."/>
            <person name="Nolan M."/>
            <person name="Mavromatis K."/>
            <person name="Huntemann M."/>
            <person name="Lucas S."/>
            <person name="Lidstrom M.E."/>
            <person name="Ivanova N."/>
            <person name="Chistoserdova L."/>
        </authorList>
    </citation>
    <scope>NUCLEOTIDE SEQUENCE [LARGE SCALE GENOMIC DNA]</scope>
    <source>
        <strain evidence="2 3">301</strain>
    </source>
</reference>
<dbReference type="PANTHER" id="PTHR47992">
    <property type="entry name" value="PROTEIN PHOSPHATASE"/>
    <property type="match status" value="1"/>
</dbReference>
<evidence type="ECO:0000313" key="3">
    <source>
        <dbReference type="Proteomes" id="UP000000383"/>
    </source>
</evidence>
<keyword evidence="3" id="KW-1185">Reference proteome</keyword>
<dbReference type="InterPro" id="IPR036457">
    <property type="entry name" value="PPM-type-like_dom_sf"/>
</dbReference>
<dbReference type="AlphaFoldDB" id="D7DMI2"/>
<dbReference type="RefSeq" id="WP_013147209.1">
    <property type="nucleotide sequence ID" value="NC_014207.1"/>
</dbReference>
<feature type="domain" description="PPM-type phosphatase" evidence="1">
    <location>
        <begin position="3"/>
        <end position="255"/>
    </location>
</feature>
<reference evidence="3" key="1">
    <citation type="submission" date="2010-05" db="EMBL/GenBank/DDBJ databases">
        <title>Complete sequence of Methylotenera sp. 301.</title>
        <authorList>
            <person name="Lucas S."/>
            <person name="Copeland A."/>
            <person name="Lapidus A."/>
            <person name="Cheng J.-F."/>
            <person name="Bruce D."/>
            <person name="Goodwin L."/>
            <person name="Pitluck S."/>
            <person name="Clum A."/>
            <person name="Land M."/>
            <person name="Hauser L."/>
            <person name="Kyrpides N."/>
            <person name="Ivanova N."/>
            <person name="Chistoservova L."/>
            <person name="Kalyuzhnaya M."/>
            <person name="Woyke T."/>
        </authorList>
    </citation>
    <scope>NUCLEOTIDE SEQUENCE [LARGE SCALE GENOMIC DNA]</scope>
    <source>
        <strain evidence="3">301</strain>
    </source>
</reference>
<sequence length="274" mass="29733">MNLSGVLEIVRLTDVGLLRDHNEDAIASDDTMGFVVLADGMGGYKAGEVASEMAVLSIAAELMEGLANQQPGKVDSALGKQAEAQLIVDAVKSANEVIYSVSQSQPQCAGMGTTLVVGVFTNNKLLVGHIGDSRMYRLRNQVLSQITEDHSLLQEQIKSGLITPEQAKYSANKNLVTRALGVDPEVELELNEYDVEVGDIYLVCSDGLSDLVDDEVIESALNKLMPDINVAAQALVQLANENGGKDNISVILILVKESFEYTKTWRDNFFNWLK</sequence>
<dbReference type="GO" id="GO:0004722">
    <property type="term" value="F:protein serine/threonine phosphatase activity"/>
    <property type="evidence" value="ECO:0007669"/>
    <property type="project" value="UniProtKB-EC"/>
</dbReference>
<organism evidence="2 3">
    <name type="scientific">Methylotenera versatilis (strain 301)</name>
    <dbReference type="NCBI Taxonomy" id="666681"/>
    <lineage>
        <taxon>Bacteria</taxon>
        <taxon>Pseudomonadati</taxon>
        <taxon>Pseudomonadota</taxon>
        <taxon>Betaproteobacteria</taxon>
        <taxon>Nitrosomonadales</taxon>
        <taxon>Methylophilaceae</taxon>
        <taxon>Methylotenera</taxon>
    </lineage>
</organism>
<dbReference type="EMBL" id="CP002056">
    <property type="protein sequence ID" value="ADI28893.1"/>
    <property type="molecule type" value="Genomic_DNA"/>
</dbReference>
<dbReference type="PROSITE" id="PS51746">
    <property type="entry name" value="PPM_2"/>
    <property type="match status" value="1"/>
</dbReference>
<accession>D7DMI2</accession>
<dbReference type="STRING" id="666681.M301_0509"/>
<dbReference type="EC" id="3.1.3.16" evidence="2"/>
<dbReference type="Gene3D" id="3.60.40.10">
    <property type="entry name" value="PPM-type phosphatase domain"/>
    <property type="match status" value="1"/>
</dbReference>
<dbReference type="SUPFAM" id="SSF81606">
    <property type="entry name" value="PP2C-like"/>
    <property type="match status" value="1"/>
</dbReference>
<evidence type="ECO:0000259" key="1">
    <source>
        <dbReference type="PROSITE" id="PS51746"/>
    </source>
</evidence>
<evidence type="ECO:0000313" key="2">
    <source>
        <dbReference type="EMBL" id="ADI28893.1"/>
    </source>
</evidence>
<dbReference type="KEGG" id="meh:M301_0509"/>
<dbReference type="Proteomes" id="UP000000383">
    <property type="component" value="Chromosome"/>
</dbReference>
<proteinExistence type="predicted"/>
<dbReference type="Pfam" id="PF13672">
    <property type="entry name" value="PP2C_2"/>
    <property type="match status" value="1"/>
</dbReference>
<protein>
    <submittedName>
        <fullName evidence="2">Protein serine/threonine phosphatase</fullName>
        <ecNumber evidence="2">3.1.3.16</ecNumber>
    </submittedName>
</protein>
<dbReference type="InterPro" id="IPR001932">
    <property type="entry name" value="PPM-type_phosphatase-like_dom"/>
</dbReference>